<comment type="caution">
    <text evidence="1">The sequence shown here is derived from an EMBL/GenBank/DDBJ whole genome shotgun (WGS) entry which is preliminary data.</text>
</comment>
<proteinExistence type="predicted"/>
<organism evidence="1 2">
    <name type="scientific">Orchesella cincta</name>
    <name type="common">Springtail</name>
    <name type="synonym">Podura cincta</name>
    <dbReference type="NCBI Taxonomy" id="48709"/>
    <lineage>
        <taxon>Eukaryota</taxon>
        <taxon>Metazoa</taxon>
        <taxon>Ecdysozoa</taxon>
        <taxon>Arthropoda</taxon>
        <taxon>Hexapoda</taxon>
        <taxon>Collembola</taxon>
        <taxon>Entomobryomorpha</taxon>
        <taxon>Entomobryoidea</taxon>
        <taxon>Orchesellidae</taxon>
        <taxon>Orchesellinae</taxon>
        <taxon>Orchesella</taxon>
    </lineage>
</organism>
<dbReference type="GO" id="GO:0019005">
    <property type="term" value="C:SCF ubiquitin ligase complex"/>
    <property type="evidence" value="ECO:0007669"/>
    <property type="project" value="TreeGrafter"/>
</dbReference>
<gene>
    <name evidence="1" type="ORF">Ocin01_11534</name>
</gene>
<dbReference type="InterPro" id="IPR036047">
    <property type="entry name" value="F-box-like_dom_sf"/>
</dbReference>
<dbReference type="AlphaFoldDB" id="A0A1D2MPW0"/>
<dbReference type="Gene3D" id="3.80.10.10">
    <property type="entry name" value="Ribonuclease Inhibitor"/>
    <property type="match status" value="2"/>
</dbReference>
<name>A0A1D2MPW0_ORCCI</name>
<dbReference type="SUPFAM" id="SSF81383">
    <property type="entry name" value="F-box domain"/>
    <property type="match status" value="1"/>
</dbReference>
<protein>
    <submittedName>
        <fullName evidence="1">Antagonist of mitotic exit network protein 1</fullName>
    </submittedName>
</protein>
<accession>A0A1D2MPW0</accession>
<keyword evidence="2" id="KW-1185">Reference proteome</keyword>
<evidence type="ECO:0000313" key="1">
    <source>
        <dbReference type="EMBL" id="ODM95139.1"/>
    </source>
</evidence>
<dbReference type="PANTHER" id="PTHR13318:SF95">
    <property type="entry name" value="F-BOX PROTEIN YLR352W"/>
    <property type="match status" value="1"/>
</dbReference>
<dbReference type="InterPro" id="IPR032675">
    <property type="entry name" value="LRR_dom_sf"/>
</dbReference>
<dbReference type="OrthoDB" id="10593024at2759"/>
<dbReference type="OMA" id="YATHVND"/>
<reference evidence="1 2" key="1">
    <citation type="journal article" date="2016" name="Genome Biol. Evol.">
        <title>Gene Family Evolution Reflects Adaptation to Soil Environmental Stressors in the Genome of the Collembolan Orchesella cincta.</title>
        <authorList>
            <person name="Faddeeva-Vakhrusheva A."/>
            <person name="Derks M.F."/>
            <person name="Anvar S.Y."/>
            <person name="Agamennone V."/>
            <person name="Suring W."/>
            <person name="Smit S."/>
            <person name="van Straalen N.M."/>
            <person name="Roelofs D."/>
        </authorList>
    </citation>
    <scope>NUCLEOTIDE SEQUENCE [LARGE SCALE GENOMIC DNA]</scope>
    <source>
        <tissue evidence="1">Mixed pool</tissue>
    </source>
</reference>
<evidence type="ECO:0000313" key="2">
    <source>
        <dbReference type="Proteomes" id="UP000094527"/>
    </source>
</evidence>
<dbReference type="SUPFAM" id="SSF52047">
    <property type="entry name" value="RNI-like"/>
    <property type="match status" value="2"/>
</dbReference>
<sequence>MERERGVAHVPAIDIEDMKTLRKNIFLTNYEQREHFQQMKMMKMHWDTTKPYIYRRDIGLNRDPVIEAFCIDNRALESTDVLENIAVYLTKSELLSCRLVCKMWSTEMGRYLQKRKSLIVTDEHCGKAGAVLKNRQNGNPVALSRLCLFDVSSGSVLYKKLFKVFGYTLSSVSLEECNLSVQDLKIMLVNEAPNIETFHYKEATPARGSKISTLKQIKLLNDDKLLLPNLKMLHWDESDGLTELREIIDAFPNLVTLELRNFPIPKSQAFKDLTCPRLKSIFLSPTVLNEEHCKALTHLKLKLKRLTLFGLNPAVKKSMKSLTRFLSSVSETLEVMELWLDYASTLSNPETTIFTSPFPVYMPKVRRLQTEVEIIGHIKNLNKFPALAELEIVSNPYERQNWQSMTKRVFIKPHEKLQTLRCGDIDYKSMNKVMKVFPQIAILQLYATHVNDSFLRSVITNLPGLSDLSISRCMKTNALALSDSGVTGISKEICEKLKLTGKLENVNMDEAKIHPGIGDLQHLRKLDFGLQVSEFTDISVILGISKLTKLACLKLPMCKITTVSLHAITEKMKSLILLSIAGCDQISPEAIENLKKKGGLLVENELPPVYV</sequence>
<dbReference type="GO" id="GO:0031146">
    <property type="term" value="P:SCF-dependent proteasomal ubiquitin-dependent protein catabolic process"/>
    <property type="evidence" value="ECO:0007669"/>
    <property type="project" value="TreeGrafter"/>
</dbReference>
<dbReference type="Proteomes" id="UP000094527">
    <property type="component" value="Unassembled WGS sequence"/>
</dbReference>
<dbReference type="PANTHER" id="PTHR13318">
    <property type="entry name" value="PARTNER OF PAIRED, ISOFORM B-RELATED"/>
    <property type="match status" value="1"/>
</dbReference>
<dbReference type="EMBL" id="LJIJ01000706">
    <property type="protein sequence ID" value="ODM95139.1"/>
    <property type="molecule type" value="Genomic_DNA"/>
</dbReference>